<proteinExistence type="predicted"/>
<feature type="transmembrane region" description="Helical" evidence="1">
    <location>
        <begin position="336"/>
        <end position="354"/>
    </location>
</feature>
<evidence type="ECO:0000313" key="2">
    <source>
        <dbReference type="EMBL" id="KAH6645821.1"/>
    </source>
</evidence>
<feature type="transmembrane region" description="Helical" evidence="1">
    <location>
        <begin position="95"/>
        <end position="117"/>
    </location>
</feature>
<organism evidence="2 3">
    <name type="scientific">Truncatella angustata</name>
    <dbReference type="NCBI Taxonomy" id="152316"/>
    <lineage>
        <taxon>Eukaryota</taxon>
        <taxon>Fungi</taxon>
        <taxon>Dikarya</taxon>
        <taxon>Ascomycota</taxon>
        <taxon>Pezizomycotina</taxon>
        <taxon>Sordariomycetes</taxon>
        <taxon>Xylariomycetidae</taxon>
        <taxon>Amphisphaeriales</taxon>
        <taxon>Sporocadaceae</taxon>
        <taxon>Truncatella</taxon>
    </lineage>
</organism>
<dbReference type="Proteomes" id="UP000758603">
    <property type="component" value="Unassembled WGS sequence"/>
</dbReference>
<keyword evidence="1" id="KW-0472">Membrane</keyword>
<dbReference type="EMBL" id="JAGPXC010000010">
    <property type="protein sequence ID" value="KAH6645821.1"/>
    <property type="molecule type" value="Genomic_DNA"/>
</dbReference>
<feature type="transmembrane region" description="Helical" evidence="1">
    <location>
        <begin position="298"/>
        <end position="316"/>
    </location>
</feature>
<keyword evidence="1" id="KW-0812">Transmembrane</keyword>
<dbReference type="GeneID" id="70138396"/>
<keyword evidence="1" id="KW-1133">Transmembrane helix</keyword>
<keyword evidence="3" id="KW-1185">Reference proteome</keyword>
<feature type="transmembrane region" description="Helical" evidence="1">
    <location>
        <begin position="209"/>
        <end position="231"/>
    </location>
</feature>
<protein>
    <submittedName>
        <fullName evidence="2">Uncharacterized protein</fullName>
    </submittedName>
</protein>
<dbReference type="RefSeq" id="XP_045952335.1">
    <property type="nucleotide sequence ID" value="XM_046109505.1"/>
</dbReference>
<feature type="transmembrane region" description="Helical" evidence="1">
    <location>
        <begin position="137"/>
        <end position="157"/>
    </location>
</feature>
<evidence type="ECO:0000313" key="3">
    <source>
        <dbReference type="Proteomes" id="UP000758603"/>
    </source>
</evidence>
<gene>
    <name evidence="2" type="ORF">BKA67DRAFT_86932</name>
</gene>
<sequence length="438" mass="48542">MALRCFIVAAYSSIEFHKCQYISATPTSFASYSVIPATLHNKQPYEVPADHYSRLLSKASRIVSYEVYSRCTYYHWVAMEASTESDIGVSRVSGYYGPGAISAWWLLTIATLISSFYGEMVAPGVRRPPSIWNLFNIDPGVLASTGYPCVASFDLLYNLKAYTSDQHNVALYCAPLLVVMEAQLAMVLLISAVLGRGSLQDGRLRFTDLTLVLMFLLYFCIVHHVTVLVCIDKVLIFARNSIVPLGPWAWDEGASYVSECERNVDNYIKRLIYPDRTDSSGDYRPGDPRASNYEGSELIMWVFSIFCVLGIVFIVIGHSKGSFAVGQTRYDGCLGALALLLGVSLAWMFVWTIFAPLMLNILVLCESIVLRLLFMGIGTVFIPQSTASFLDLDQMAAFIVGGLIPLVMSAAPIAKRILERYRSSRSQLAALDNEEATV</sequence>
<comment type="caution">
    <text evidence="2">The sequence shown here is derived from an EMBL/GenBank/DDBJ whole genome shotgun (WGS) entry which is preliminary data.</text>
</comment>
<reference evidence="2" key="1">
    <citation type="journal article" date="2021" name="Nat. Commun.">
        <title>Genetic determinants of endophytism in the Arabidopsis root mycobiome.</title>
        <authorList>
            <person name="Mesny F."/>
            <person name="Miyauchi S."/>
            <person name="Thiergart T."/>
            <person name="Pickel B."/>
            <person name="Atanasova L."/>
            <person name="Karlsson M."/>
            <person name="Huettel B."/>
            <person name="Barry K.W."/>
            <person name="Haridas S."/>
            <person name="Chen C."/>
            <person name="Bauer D."/>
            <person name="Andreopoulos W."/>
            <person name="Pangilinan J."/>
            <person name="LaButti K."/>
            <person name="Riley R."/>
            <person name="Lipzen A."/>
            <person name="Clum A."/>
            <person name="Drula E."/>
            <person name="Henrissat B."/>
            <person name="Kohler A."/>
            <person name="Grigoriev I.V."/>
            <person name="Martin F.M."/>
            <person name="Hacquard S."/>
        </authorList>
    </citation>
    <scope>NUCLEOTIDE SEQUENCE</scope>
    <source>
        <strain evidence="2">MPI-SDFR-AT-0073</strain>
    </source>
</reference>
<evidence type="ECO:0000256" key="1">
    <source>
        <dbReference type="SAM" id="Phobius"/>
    </source>
</evidence>
<name>A0A9P8RMG2_9PEZI</name>
<dbReference type="AlphaFoldDB" id="A0A9P8RMG2"/>
<feature type="transmembrane region" description="Helical" evidence="1">
    <location>
        <begin position="169"/>
        <end position="194"/>
    </location>
</feature>
<feature type="transmembrane region" description="Helical" evidence="1">
    <location>
        <begin position="361"/>
        <end position="383"/>
    </location>
</feature>
<accession>A0A9P8RMG2</accession>
<dbReference type="OrthoDB" id="3550824at2759"/>
<feature type="transmembrane region" description="Helical" evidence="1">
    <location>
        <begin position="395"/>
        <end position="414"/>
    </location>
</feature>